<proteinExistence type="predicted"/>
<dbReference type="PROSITE" id="PS00533">
    <property type="entry name" value="PORPHOBILINOGEN_DEAM"/>
    <property type="match status" value="1"/>
</dbReference>
<evidence type="ECO:0000256" key="2">
    <source>
        <dbReference type="ARBA" id="ARBA00016519"/>
    </source>
</evidence>
<dbReference type="SUPFAM" id="SSF54782">
    <property type="entry name" value="Porphobilinogen deaminase (hydroxymethylbilane synthase), C-terminal domain"/>
    <property type="match status" value="1"/>
</dbReference>
<comment type="subunit">
    <text evidence="1">Monomer.</text>
</comment>
<name>A0A0U1P9E7_9GAMM</name>
<dbReference type="Pfam" id="PF03900">
    <property type="entry name" value="Porphobil_deamC"/>
    <property type="match status" value="1"/>
</dbReference>
<feature type="domain" description="Porphobilinogen deaminase C-terminal" evidence="3">
    <location>
        <begin position="18"/>
        <end position="82"/>
    </location>
</feature>
<dbReference type="InterPro" id="IPR022419">
    <property type="entry name" value="Porphobilin_deaminase_cofac_BS"/>
</dbReference>
<dbReference type="GO" id="GO:0004418">
    <property type="term" value="F:hydroxymethylbilane synthase activity"/>
    <property type="evidence" value="ECO:0007669"/>
    <property type="project" value="InterPro"/>
</dbReference>
<dbReference type="EMBL" id="DF952379">
    <property type="protein sequence ID" value="GAN44950.1"/>
    <property type="molecule type" value="Genomic_DNA"/>
</dbReference>
<dbReference type="InterPro" id="IPR036803">
    <property type="entry name" value="Porphobilinogen_deaminase_C_sf"/>
</dbReference>
<dbReference type="GO" id="GO:0006783">
    <property type="term" value="P:heme biosynthetic process"/>
    <property type="evidence" value="ECO:0007669"/>
    <property type="project" value="TreeGrafter"/>
</dbReference>
<reference evidence="4" key="1">
    <citation type="submission" date="2015-03" db="EMBL/GenBank/DDBJ databases">
        <title>Draft genome sequence of Mizugakiibacter sediminis skMP5.</title>
        <authorList>
            <person name="Watanabe T."/>
            <person name="Kojima H."/>
            <person name="Fukui M."/>
        </authorList>
    </citation>
    <scope>NUCLEOTIDE SEQUENCE</scope>
    <source>
        <strain evidence="4">SkMP5</strain>
    </source>
</reference>
<dbReference type="PANTHER" id="PTHR11557">
    <property type="entry name" value="PORPHOBILINOGEN DEAMINASE"/>
    <property type="match status" value="1"/>
</dbReference>
<gene>
    <name evidence="4" type="ORF">MBSD_1488</name>
</gene>
<dbReference type="InterPro" id="IPR022418">
    <property type="entry name" value="Porphobilinogen_deaminase_C"/>
</dbReference>
<protein>
    <recommendedName>
        <fullName evidence="2">Porphobilinogen deaminase</fullName>
    </recommendedName>
</protein>
<dbReference type="GO" id="GO:0005737">
    <property type="term" value="C:cytoplasm"/>
    <property type="evidence" value="ECO:0007669"/>
    <property type="project" value="TreeGrafter"/>
</dbReference>
<dbReference type="HOGENOM" id="CLU_177763_0_0_6"/>
<evidence type="ECO:0000259" key="3">
    <source>
        <dbReference type="Pfam" id="PF03900"/>
    </source>
</evidence>
<accession>A0A0U1P9E7</accession>
<dbReference type="Gene3D" id="3.30.160.40">
    <property type="entry name" value="Porphobilinogen deaminase, C-terminal domain"/>
    <property type="match status" value="1"/>
</dbReference>
<dbReference type="AlphaFoldDB" id="A0A0U1P9E7"/>
<sequence length="93" mass="9573">MQELLAPLEDADTRRATAAERAMNEALGGSCTVPVAAWAVLGERGLALYGLVGDAARGRLLRAHAEGEAPAALGRAVAMQLFAQGAAEFLEAP</sequence>
<organism evidence="4">
    <name type="scientific">Mizugakiibacter sediminis</name>
    <dbReference type="NCBI Taxonomy" id="1475481"/>
    <lineage>
        <taxon>Bacteria</taxon>
        <taxon>Pseudomonadati</taxon>
        <taxon>Pseudomonadota</taxon>
        <taxon>Gammaproteobacteria</taxon>
        <taxon>Lysobacterales</taxon>
        <taxon>Rhodanobacteraceae</taxon>
        <taxon>Mizugakiibacter</taxon>
    </lineage>
</organism>
<dbReference type="PANTHER" id="PTHR11557:SF0">
    <property type="entry name" value="PORPHOBILINOGEN DEAMINASE"/>
    <property type="match status" value="1"/>
</dbReference>
<dbReference type="InterPro" id="IPR000860">
    <property type="entry name" value="HemC"/>
</dbReference>
<evidence type="ECO:0000313" key="4">
    <source>
        <dbReference type="EMBL" id="GAN44950.1"/>
    </source>
</evidence>
<evidence type="ECO:0000256" key="1">
    <source>
        <dbReference type="ARBA" id="ARBA00011245"/>
    </source>
</evidence>